<accession>A0A067C2X9</accession>
<protein>
    <submittedName>
        <fullName evidence="2">Uncharacterized protein</fullName>
    </submittedName>
</protein>
<feature type="compositionally biased region" description="Polar residues" evidence="1">
    <location>
        <begin position="136"/>
        <end position="148"/>
    </location>
</feature>
<dbReference type="VEuPathDB" id="FungiDB:SPRG_09272"/>
<organism evidence="2 3">
    <name type="scientific">Saprolegnia parasitica (strain CBS 223.65)</name>
    <dbReference type="NCBI Taxonomy" id="695850"/>
    <lineage>
        <taxon>Eukaryota</taxon>
        <taxon>Sar</taxon>
        <taxon>Stramenopiles</taxon>
        <taxon>Oomycota</taxon>
        <taxon>Saprolegniomycetes</taxon>
        <taxon>Saprolegniales</taxon>
        <taxon>Saprolegniaceae</taxon>
        <taxon>Saprolegnia</taxon>
    </lineage>
</organism>
<evidence type="ECO:0000313" key="2">
    <source>
        <dbReference type="EMBL" id="KDO25124.1"/>
    </source>
</evidence>
<dbReference type="EMBL" id="KK583235">
    <property type="protein sequence ID" value="KDO25124.1"/>
    <property type="molecule type" value="Genomic_DNA"/>
</dbReference>
<dbReference type="AlphaFoldDB" id="A0A067C2X9"/>
<dbReference type="RefSeq" id="XP_012204193.1">
    <property type="nucleotide sequence ID" value="XM_012348803.1"/>
</dbReference>
<keyword evidence="3" id="KW-1185">Reference proteome</keyword>
<sequence length="173" mass="18734">MTGRGSMYGQNQRTGANLYGHSGYANETLHAMPSSSQPPPEARGRSYGGGQSSFNPFAHEGQGRYNNPYEQPPPPTSQTMQINQGSGFHSMGQGHHRRRAENFEVVSTSYQPPAAESGYGSYAQSEPQAYGYDPSYGQTSPGEYQSSYGAPPAYSQGSDGYNYPAYAEAVKYQ</sequence>
<evidence type="ECO:0000313" key="3">
    <source>
        <dbReference type="Proteomes" id="UP000030745"/>
    </source>
</evidence>
<name>A0A067C2X9_SAPPC</name>
<evidence type="ECO:0000256" key="1">
    <source>
        <dbReference type="SAM" id="MobiDB-lite"/>
    </source>
</evidence>
<proteinExistence type="predicted"/>
<gene>
    <name evidence="2" type="ORF">SPRG_09272</name>
</gene>
<dbReference type="GeneID" id="24131445"/>
<dbReference type="KEGG" id="spar:SPRG_09272"/>
<dbReference type="OrthoDB" id="79905at2759"/>
<dbReference type="Proteomes" id="UP000030745">
    <property type="component" value="Unassembled WGS sequence"/>
</dbReference>
<feature type="compositionally biased region" description="Polar residues" evidence="1">
    <location>
        <begin position="77"/>
        <end position="87"/>
    </location>
</feature>
<feature type="region of interest" description="Disordered" evidence="1">
    <location>
        <begin position="1"/>
        <end position="160"/>
    </location>
</feature>
<reference evidence="2 3" key="1">
    <citation type="journal article" date="2013" name="PLoS Genet.">
        <title>Distinctive expansion of potential virulence genes in the genome of the oomycete fish pathogen Saprolegnia parasitica.</title>
        <authorList>
            <person name="Jiang R.H."/>
            <person name="de Bruijn I."/>
            <person name="Haas B.J."/>
            <person name="Belmonte R."/>
            <person name="Lobach L."/>
            <person name="Christie J."/>
            <person name="van den Ackerveken G."/>
            <person name="Bottin A."/>
            <person name="Bulone V."/>
            <person name="Diaz-Moreno S.M."/>
            <person name="Dumas B."/>
            <person name="Fan L."/>
            <person name="Gaulin E."/>
            <person name="Govers F."/>
            <person name="Grenville-Briggs L.J."/>
            <person name="Horner N.R."/>
            <person name="Levin J.Z."/>
            <person name="Mammella M."/>
            <person name="Meijer H.J."/>
            <person name="Morris P."/>
            <person name="Nusbaum C."/>
            <person name="Oome S."/>
            <person name="Phillips A.J."/>
            <person name="van Rooyen D."/>
            <person name="Rzeszutek E."/>
            <person name="Saraiva M."/>
            <person name="Secombes C.J."/>
            <person name="Seidl M.F."/>
            <person name="Snel B."/>
            <person name="Stassen J.H."/>
            <person name="Sykes S."/>
            <person name="Tripathy S."/>
            <person name="van den Berg H."/>
            <person name="Vega-Arreguin J.C."/>
            <person name="Wawra S."/>
            <person name="Young S.K."/>
            <person name="Zeng Q."/>
            <person name="Dieguez-Uribeondo J."/>
            <person name="Russ C."/>
            <person name="Tyler B.M."/>
            <person name="van West P."/>
        </authorList>
    </citation>
    <scope>NUCLEOTIDE SEQUENCE [LARGE SCALE GENOMIC DNA]</scope>
    <source>
        <strain evidence="2 3">CBS 223.65</strain>
    </source>
</reference>